<dbReference type="InterPro" id="IPR016053">
    <property type="entry name" value="Haem_Oase-like"/>
</dbReference>
<dbReference type="STRING" id="121719.APZ00_02340"/>
<dbReference type="CDD" id="cd19166">
    <property type="entry name" value="HemeO-bac"/>
    <property type="match status" value="1"/>
</dbReference>
<reference evidence="1 2" key="1">
    <citation type="submission" date="2015-10" db="EMBL/GenBank/DDBJ databases">
        <title>The world's first case of liver abscess caused by Pannonibacter phragmitetus.</title>
        <authorList>
            <person name="Ming D."/>
            <person name="Wang M."/>
            <person name="Zhou Y."/>
            <person name="Jiang T."/>
            <person name="Hu S."/>
        </authorList>
    </citation>
    <scope>NUCLEOTIDE SEQUENCE [LARGE SCALE GENOMIC DNA]</scope>
    <source>
        <strain evidence="1 2">31801</strain>
    </source>
</reference>
<dbReference type="eggNOG" id="COG3230">
    <property type="taxonomic scope" value="Bacteria"/>
</dbReference>
<dbReference type="Proteomes" id="UP000064921">
    <property type="component" value="Chromosome"/>
</dbReference>
<gene>
    <name evidence="1" type="ORF">APZ00_02340</name>
</gene>
<dbReference type="InterPro" id="IPR016084">
    <property type="entry name" value="Haem_Oase-like_multi-hlx"/>
</dbReference>
<dbReference type="SUPFAM" id="SSF48613">
    <property type="entry name" value="Heme oxygenase-like"/>
    <property type="match status" value="1"/>
</dbReference>
<dbReference type="AlphaFoldDB" id="A0A0U3MZW1"/>
<dbReference type="Pfam" id="PF01126">
    <property type="entry name" value="Heme_oxygenase"/>
    <property type="match status" value="1"/>
</dbReference>
<protein>
    <submittedName>
        <fullName evidence="1">Heme oxygenase</fullName>
    </submittedName>
</protein>
<sequence length="208" mass="22599">MDAHTLDNPAPNEPAAIEPGSRAKMLKQATHDIHDGLDKDIMSRDPFGSIGNYARFLEVQYRFHTVMDGIYRLPALDPLLPDLDGRRRLHLVVQDLADIGMPLPELTQGADEAGPGDDMPAAMGWLYVAEGSNLGAAFLLKAAAKLGLSETHGARHLAGHPEGRGLHWRTFTAALDAIPLPPEDEARVIAHAKQAFALVRRYVGEAYA</sequence>
<dbReference type="KEGG" id="pphr:APZ00_02340"/>
<dbReference type="Gene3D" id="1.20.910.10">
    <property type="entry name" value="Heme oxygenase-like"/>
    <property type="match status" value="1"/>
</dbReference>
<evidence type="ECO:0000313" key="1">
    <source>
        <dbReference type="EMBL" id="ALV26056.1"/>
    </source>
</evidence>
<name>A0A0U3MZW1_9HYPH</name>
<evidence type="ECO:0000313" key="2">
    <source>
        <dbReference type="Proteomes" id="UP000064921"/>
    </source>
</evidence>
<dbReference type="RefSeq" id="WP_058897963.1">
    <property type="nucleotide sequence ID" value="NZ_CP013068.1"/>
</dbReference>
<dbReference type="GO" id="GO:0006788">
    <property type="term" value="P:heme oxidation"/>
    <property type="evidence" value="ECO:0007669"/>
    <property type="project" value="InterPro"/>
</dbReference>
<dbReference type="GO" id="GO:0004392">
    <property type="term" value="F:heme oxygenase (decyclizing) activity"/>
    <property type="evidence" value="ECO:0007669"/>
    <property type="project" value="InterPro"/>
</dbReference>
<proteinExistence type="predicted"/>
<organism evidence="1 2">
    <name type="scientific">Pannonibacter phragmitetus</name>
    <dbReference type="NCBI Taxonomy" id="121719"/>
    <lineage>
        <taxon>Bacteria</taxon>
        <taxon>Pseudomonadati</taxon>
        <taxon>Pseudomonadota</taxon>
        <taxon>Alphaproteobacteria</taxon>
        <taxon>Hyphomicrobiales</taxon>
        <taxon>Stappiaceae</taxon>
        <taxon>Pannonibacter</taxon>
    </lineage>
</organism>
<accession>A0A0U3MZW1</accession>
<dbReference type="EMBL" id="CP013068">
    <property type="protein sequence ID" value="ALV26056.1"/>
    <property type="molecule type" value="Genomic_DNA"/>
</dbReference>
<keyword evidence="2" id="KW-1185">Reference proteome</keyword>